<evidence type="ECO:0000313" key="2">
    <source>
        <dbReference type="EMBL" id="MFD1932851.1"/>
    </source>
</evidence>
<evidence type="ECO:0000256" key="1">
    <source>
        <dbReference type="SAM" id="SignalP"/>
    </source>
</evidence>
<sequence>MGGIRRSAIVALGTAAALAVSVVASSPAMAASSPIEACGGGSYHVIDSKAFGTSATVYLLYNGSTNCVVTWKQGSAVGNSVWVRAVVQAYGSPGVVDANYYRYYAGPVKVKAPGKCIMWGGSYGDQWYESPFEHCG</sequence>
<evidence type="ECO:0008006" key="4">
    <source>
        <dbReference type="Google" id="ProtNLM"/>
    </source>
</evidence>
<feature type="signal peptide" evidence="1">
    <location>
        <begin position="1"/>
        <end position="30"/>
    </location>
</feature>
<feature type="chain" id="PRO_5045222188" description="Spore-associated protein A" evidence="1">
    <location>
        <begin position="31"/>
        <end position="136"/>
    </location>
</feature>
<dbReference type="EMBL" id="JBHUFV010000022">
    <property type="protein sequence ID" value="MFD1932851.1"/>
    <property type="molecule type" value="Genomic_DNA"/>
</dbReference>
<evidence type="ECO:0000313" key="3">
    <source>
        <dbReference type="Proteomes" id="UP001597368"/>
    </source>
</evidence>
<keyword evidence="1" id="KW-0732">Signal</keyword>
<dbReference type="RefSeq" id="WP_379572894.1">
    <property type="nucleotide sequence ID" value="NZ_JBHUFV010000022.1"/>
</dbReference>
<name>A0ABW4STN5_9ACTN</name>
<accession>A0ABW4STN5</accession>
<comment type="caution">
    <text evidence="2">The sequence shown here is derived from an EMBL/GenBank/DDBJ whole genome shotgun (WGS) entry which is preliminary data.</text>
</comment>
<reference evidence="3" key="1">
    <citation type="journal article" date="2019" name="Int. J. Syst. Evol. Microbiol.">
        <title>The Global Catalogue of Microorganisms (GCM) 10K type strain sequencing project: providing services to taxonomists for standard genome sequencing and annotation.</title>
        <authorList>
            <consortium name="The Broad Institute Genomics Platform"/>
            <consortium name="The Broad Institute Genome Sequencing Center for Infectious Disease"/>
            <person name="Wu L."/>
            <person name="Ma J."/>
        </authorList>
    </citation>
    <scope>NUCLEOTIDE SEQUENCE [LARGE SCALE GENOMIC DNA]</scope>
    <source>
        <strain evidence="3">ICMP 6774ER</strain>
    </source>
</reference>
<gene>
    <name evidence="2" type="ORF">ACFSKW_15345</name>
</gene>
<protein>
    <recommendedName>
        <fullName evidence="4">Spore-associated protein A</fullName>
    </recommendedName>
</protein>
<dbReference type="Proteomes" id="UP001597368">
    <property type="component" value="Unassembled WGS sequence"/>
</dbReference>
<keyword evidence="3" id="KW-1185">Reference proteome</keyword>
<proteinExistence type="predicted"/>
<organism evidence="2 3">
    <name type="scientific">Nonomuraea mangrovi</name>
    <dbReference type="NCBI Taxonomy" id="2316207"/>
    <lineage>
        <taxon>Bacteria</taxon>
        <taxon>Bacillati</taxon>
        <taxon>Actinomycetota</taxon>
        <taxon>Actinomycetes</taxon>
        <taxon>Streptosporangiales</taxon>
        <taxon>Streptosporangiaceae</taxon>
        <taxon>Nonomuraea</taxon>
    </lineage>
</organism>